<sequence>MTEHTPTTGALVPRTPRVLEGAVALSGEQPADRPADTAVAMVWIPGEGQAVRIARDELPPEFFNPRLLPAYQPRDLAPQPAADPIAQRIAAGGIGLGAAGAGLGWGLGQAAAGITATGGGGLVLGALLGLLLARLGSGGSTTTVHHEHHETHVTTHNRGLARSVTTTGIPR</sequence>
<evidence type="ECO:0000313" key="2">
    <source>
        <dbReference type="Proteomes" id="UP001551482"/>
    </source>
</evidence>
<evidence type="ECO:0000313" key="1">
    <source>
        <dbReference type="EMBL" id="MEU8139017.1"/>
    </source>
</evidence>
<dbReference type="Proteomes" id="UP001551482">
    <property type="component" value="Unassembled WGS sequence"/>
</dbReference>
<organism evidence="1 2">
    <name type="scientific">Streptodolium elevatio</name>
    <dbReference type="NCBI Taxonomy" id="3157996"/>
    <lineage>
        <taxon>Bacteria</taxon>
        <taxon>Bacillati</taxon>
        <taxon>Actinomycetota</taxon>
        <taxon>Actinomycetes</taxon>
        <taxon>Kitasatosporales</taxon>
        <taxon>Streptomycetaceae</taxon>
        <taxon>Streptodolium</taxon>
    </lineage>
</organism>
<name>A0ABV3DU63_9ACTN</name>
<gene>
    <name evidence="1" type="ORF">AB0C36_36650</name>
</gene>
<protein>
    <submittedName>
        <fullName evidence="1">Uncharacterized protein</fullName>
    </submittedName>
</protein>
<dbReference type="EMBL" id="JBEZFP010000150">
    <property type="protein sequence ID" value="MEU8139017.1"/>
    <property type="molecule type" value="Genomic_DNA"/>
</dbReference>
<accession>A0ABV3DU63</accession>
<dbReference type="RefSeq" id="WP_358362845.1">
    <property type="nucleotide sequence ID" value="NZ_JBEZFP010000150.1"/>
</dbReference>
<comment type="caution">
    <text evidence="1">The sequence shown here is derived from an EMBL/GenBank/DDBJ whole genome shotgun (WGS) entry which is preliminary data.</text>
</comment>
<reference evidence="1 2" key="1">
    <citation type="submission" date="2024-06" db="EMBL/GenBank/DDBJ databases">
        <title>The Natural Products Discovery Center: Release of the First 8490 Sequenced Strains for Exploring Actinobacteria Biosynthetic Diversity.</title>
        <authorList>
            <person name="Kalkreuter E."/>
            <person name="Kautsar S.A."/>
            <person name="Yang D."/>
            <person name="Bader C.D."/>
            <person name="Teijaro C.N."/>
            <person name="Fluegel L."/>
            <person name="Davis C.M."/>
            <person name="Simpson J.R."/>
            <person name="Lauterbach L."/>
            <person name="Steele A.D."/>
            <person name="Gui C."/>
            <person name="Meng S."/>
            <person name="Li G."/>
            <person name="Viehrig K."/>
            <person name="Ye F."/>
            <person name="Su P."/>
            <person name="Kiefer A.F."/>
            <person name="Nichols A."/>
            <person name="Cepeda A.J."/>
            <person name="Yan W."/>
            <person name="Fan B."/>
            <person name="Jiang Y."/>
            <person name="Adhikari A."/>
            <person name="Zheng C.-J."/>
            <person name="Schuster L."/>
            <person name="Cowan T.M."/>
            <person name="Smanski M.J."/>
            <person name="Chevrette M.G."/>
            <person name="De Carvalho L.P.S."/>
            <person name="Shen B."/>
        </authorList>
    </citation>
    <scope>NUCLEOTIDE SEQUENCE [LARGE SCALE GENOMIC DNA]</scope>
    <source>
        <strain evidence="1 2">NPDC048946</strain>
    </source>
</reference>
<keyword evidence="2" id="KW-1185">Reference proteome</keyword>
<proteinExistence type="predicted"/>